<evidence type="ECO:0000259" key="2">
    <source>
        <dbReference type="Pfam" id="PF03787"/>
    </source>
</evidence>
<dbReference type="InterPro" id="IPR005537">
    <property type="entry name" value="RAMP_III_fam"/>
</dbReference>
<organism evidence="3 4">
    <name type="scientific">Meiothermus granaticius NBRC 107808</name>
    <dbReference type="NCBI Taxonomy" id="1227551"/>
    <lineage>
        <taxon>Bacteria</taxon>
        <taxon>Thermotogati</taxon>
        <taxon>Deinococcota</taxon>
        <taxon>Deinococci</taxon>
        <taxon>Thermales</taxon>
        <taxon>Thermaceae</taxon>
        <taxon>Meiothermus</taxon>
    </lineage>
</organism>
<keyword evidence="4" id="KW-1185">Reference proteome</keyword>
<feature type="domain" description="CRISPR type III-associated protein" evidence="2">
    <location>
        <begin position="75"/>
        <end position="250"/>
    </location>
</feature>
<protein>
    <submittedName>
        <fullName evidence="3">CRISPR type III-B/RAMP module RAMP protein Cmr6</fullName>
    </submittedName>
</protein>
<dbReference type="OrthoDB" id="9813956at2"/>
<dbReference type="Proteomes" id="UP000266178">
    <property type="component" value="Unassembled WGS sequence"/>
</dbReference>
<name>A0A399F6U8_9DEIN</name>
<dbReference type="EMBL" id="QWLB01000042">
    <property type="protein sequence ID" value="RIH91465.1"/>
    <property type="molecule type" value="Genomic_DNA"/>
</dbReference>
<dbReference type="GO" id="GO:0051607">
    <property type="term" value="P:defense response to virus"/>
    <property type="evidence" value="ECO:0007669"/>
    <property type="project" value="UniProtKB-KW"/>
</dbReference>
<dbReference type="InterPro" id="IPR010172">
    <property type="entry name" value="CRISPR-assoc_prot_TM1791"/>
</dbReference>
<evidence type="ECO:0000256" key="1">
    <source>
        <dbReference type="ARBA" id="ARBA00023118"/>
    </source>
</evidence>
<proteinExistence type="predicted"/>
<evidence type="ECO:0000313" key="4">
    <source>
        <dbReference type="Proteomes" id="UP000266178"/>
    </source>
</evidence>
<dbReference type="Pfam" id="PF03787">
    <property type="entry name" value="RAMPs"/>
    <property type="match status" value="1"/>
</dbReference>
<dbReference type="AlphaFoldDB" id="A0A399F6U8"/>
<dbReference type="RefSeq" id="WP_119358093.1">
    <property type="nucleotide sequence ID" value="NZ_BJXM01000015.1"/>
</dbReference>
<keyword evidence="1" id="KW-0051">Antiviral defense</keyword>
<dbReference type="NCBIfam" id="TIGR01898">
    <property type="entry name" value="cas_TM1791_cmr6"/>
    <property type="match status" value="1"/>
</dbReference>
<evidence type="ECO:0000313" key="3">
    <source>
        <dbReference type="EMBL" id="RIH91465.1"/>
    </source>
</evidence>
<accession>A0A399F6U8</accession>
<comment type="caution">
    <text evidence="3">The sequence shown here is derived from an EMBL/GenBank/DDBJ whole genome shotgun (WGS) entry which is preliminary data.</text>
</comment>
<dbReference type="PANTHER" id="PTHR39965:SF1">
    <property type="entry name" value="CRISPR SYSTEM CMR SUBUNIT CMR6"/>
    <property type="match status" value="1"/>
</dbReference>
<sequence length="344" mass="38167">MRRAVLQGLKKQDSTHAGLWLDKYITTTTTSDTEAKRSLVAEVSGQATPRDYSDYLARYRDGLRALGAQERLGETQGRLVVGLGGESVLETHLTLHRTYGVPYIPGSAIKGLMSRFAATRLEGAAWERRLDPRDFHRGEAQKALFGTTEEAGLLVFFDALPQEYRIYPDVMTPHHSDYYGGANVPPADWDSPIPVPFLSVTGKFVFALALAPGVIPEQGRPWLEVAWKILELALQEEGIGAKTTSGYGRMCLEEAPKETPTSQLDVPPQPSSPVDALLQRFAMVKDKDLPPQAPTLIAELYGFGAPKEEKKAAAEAIWKRLEAQNLLKGKEEKRWYQQLKEMMG</sequence>
<gene>
    <name evidence="3" type="ORF">Mgrana_02643</name>
</gene>
<dbReference type="PANTHER" id="PTHR39965">
    <property type="entry name" value="CRISPR SYSTEM CMR SUBUNIT CMR6"/>
    <property type="match status" value="1"/>
</dbReference>
<reference evidence="3 4" key="1">
    <citation type="submission" date="2018-08" db="EMBL/GenBank/DDBJ databases">
        <title>Meiothermus granaticius genome AF-68 sequencing project.</title>
        <authorList>
            <person name="Da Costa M.S."/>
            <person name="Albuquerque L."/>
            <person name="Raposo P."/>
            <person name="Froufe H.J.C."/>
            <person name="Barroso C.S."/>
            <person name="Egas C."/>
        </authorList>
    </citation>
    <scope>NUCLEOTIDE SEQUENCE [LARGE SCALE GENOMIC DNA]</scope>
    <source>
        <strain evidence="3 4">AF-68</strain>
    </source>
</reference>